<proteinExistence type="predicted"/>
<protein>
    <submittedName>
        <fullName evidence="1">Uncharacterized protein</fullName>
    </submittedName>
</protein>
<dbReference type="Proteomes" id="UP000198307">
    <property type="component" value="Unassembled WGS sequence"/>
</dbReference>
<organism evidence="1 2">
    <name type="scientific">Paracoccus seriniphilus</name>
    <dbReference type="NCBI Taxonomy" id="184748"/>
    <lineage>
        <taxon>Bacteria</taxon>
        <taxon>Pseudomonadati</taxon>
        <taxon>Pseudomonadota</taxon>
        <taxon>Alphaproteobacteria</taxon>
        <taxon>Rhodobacterales</taxon>
        <taxon>Paracoccaceae</taxon>
        <taxon>Paracoccus</taxon>
    </lineage>
</organism>
<sequence length="110" mass="12372">MIHMSGRPCRRLFRSGSEQIDVRPTIHLALEGLEPIDLSLGLSVRSWFPQGCGDHSLISPKPAGEGIEQALLRLIQPYFQRVFTSIAHHIREPVRQPTGCGKSRQYGLDR</sequence>
<keyword evidence="2" id="KW-1185">Reference proteome</keyword>
<gene>
    <name evidence="1" type="ORF">SAMN05444959_1092</name>
</gene>
<evidence type="ECO:0000313" key="2">
    <source>
        <dbReference type="Proteomes" id="UP000198307"/>
    </source>
</evidence>
<dbReference type="AlphaFoldDB" id="A0A239PX66"/>
<evidence type="ECO:0000313" key="1">
    <source>
        <dbReference type="EMBL" id="SNT74921.1"/>
    </source>
</evidence>
<dbReference type="EMBL" id="FZQB01000009">
    <property type="protein sequence ID" value="SNT74921.1"/>
    <property type="molecule type" value="Genomic_DNA"/>
</dbReference>
<reference evidence="1 2" key="1">
    <citation type="submission" date="2017-07" db="EMBL/GenBank/DDBJ databases">
        <authorList>
            <person name="Sun Z.S."/>
            <person name="Albrecht U."/>
            <person name="Echele G."/>
            <person name="Lee C.C."/>
        </authorList>
    </citation>
    <scope>NUCLEOTIDE SEQUENCE [LARGE SCALE GENOMIC DNA]</scope>
    <source>
        <strain evidence="1 2">DSM 14827</strain>
    </source>
</reference>
<name>A0A239PX66_9RHOB</name>
<accession>A0A239PX66</accession>